<dbReference type="AlphaFoldDB" id="A0A1X0VDS5"/>
<feature type="transmembrane region" description="Helical" evidence="1">
    <location>
        <begin position="29"/>
        <end position="47"/>
    </location>
</feature>
<evidence type="ECO:0000313" key="5">
    <source>
        <dbReference type="Proteomes" id="UP000321296"/>
    </source>
</evidence>
<dbReference type="EMBL" id="CP042383">
    <property type="protein sequence ID" value="QEA42472.1"/>
    <property type="molecule type" value="Genomic_DNA"/>
</dbReference>
<gene>
    <name evidence="2" type="ORF">BMR96_04720</name>
    <name evidence="3" type="ORF">FGL85_08160</name>
</gene>
<dbReference type="KEGG" id="lpse:FGL85_08160"/>
<dbReference type="EMBL" id="MPLS01000012">
    <property type="protein sequence ID" value="ORI97887.1"/>
    <property type="molecule type" value="Genomic_DNA"/>
</dbReference>
<keyword evidence="2" id="KW-0762">Sugar transport</keyword>
<evidence type="ECO:0000256" key="1">
    <source>
        <dbReference type="SAM" id="Phobius"/>
    </source>
</evidence>
<keyword evidence="2" id="KW-0813">Transport</keyword>
<dbReference type="STRING" id="33968.BMS77_06655"/>
<evidence type="ECO:0000313" key="2">
    <source>
        <dbReference type="EMBL" id="ORI97887.1"/>
    </source>
</evidence>
<accession>A0A1X0VDS5</accession>
<dbReference type="RefSeq" id="WP_080519352.1">
    <property type="nucleotide sequence ID" value="NZ_CP042383.1"/>
</dbReference>
<organism evidence="2 4">
    <name type="scientific">Leuconostoc pseudomesenteroides</name>
    <dbReference type="NCBI Taxonomy" id="33968"/>
    <lineage>
        <taxon>Bacteria</taxon>
        <taxon>Bacillati</taxon>
        <taxon>Bacillota</taxon>
        <taxon>Bacilli</taxon>
        <taxon>Lactobacillales</taxon>
        <taxon>Lactobacillaceae</taxon>
        <taxon>Leuconostoc</taxon>
    </lineage>
</organism>
<sequence>MKMSTQDYNENYQKEVSYQKTMLKNLSRWQSFFSMLVGISILMMYFFVKHNWWLFGTGVVLGILNVVAVFTVGYAIYRGKQNLAKVIQYYGHQK</sequence>
<evidence type="ECO:0000313" key="3">
    <source>
        <dbReference type="EMBL" id="QEA42472.1"/>
    </source>
</evidence>
<dbReference type="Proteomes" id="UP000192288">
    <property type="component" value="Unassembled WGS sequence"/>
</dbReference>
<reference evidence="2 4" key="1">
    <citation type="journal article" date="2017" name="Front. Microbiol.">
        <title>Genomic Characterization of Dairy Associated Leuconostoc Species and Diversity of Leuconostocs in Undefined Mixed Mesophilic Starter Cultures.</title>
        <authorList>
            <person name="Frantzen C.A."/>
            <person name="Kot W."/>
            <person name="Pedersen T.B."/>
            <person name="Ardo Y.M."/>
            <person name="Broadbent J.R."/>
            <person name="Neve H."/>
            <person name="Hansen L.H."/>
            <person name="Dal Bello F."/>
            <person name="Ostlie H.M."/>
            <person name="Kleppen H.P."/>
            <person name="Vogensen F.K."/>
            <person name="Holo H."/>
        </authorList>
    </citation>
    <scope>NUCLEOTIDE SEQUENCE [LARGE SCALE GENOMIC DNA]</scope>
    <source>
        <strain evidence="2 4">LMGCF08</strain>
    </source>
</reference>
<dbReference type="eggNOG" id="ENOG50335K2">
    <property type="taxonomic scope" value="Bacteria"/>
</dbReference>
<dbReference type="Proteomes" id="UP000321296">
    <property type="component" value="Chromosome"/>
</dbReference>
<protein>
    <submittedName>
        <fullName evidence="2">PTS sugar transporter</fullName>
    </submittedName>
</protein>
<proteinExistence type="predicted"/>
<evidence type="ECO:0000313" key="4">
    <source>
        <dbReference type="Proteomes" id="UP000192288"/>
    </source>
</evidence>
<keyword evidence="1" id="KW-0472">Membrane</keyword>
<feature type="transmembrane region" description="Helical" evidence="1">
    <location>
        <begin position="53"/>
        <end position="77"/>
    </location>
</feature>
<keyword evidence="1" id="KW-1133">Transmembrane helix</keyword>
<name>A0A1X0VDS5_LEUPS</name>
<reference evidence="3 5" key="2">
    <citation type="submission" date="2019-06" db="EMBL/GenBank/DDBJ databases">
        <title>Genome analyses of bacteria isolated from kimchi.</title>
        <authorList>
            <person name="Lee S."/>
            <person name="Ahn S."/>
            <person name="Roh S."/>
        </authorList>
    </citation>
    <scope>NUCLEOTIDE SEQUENCE [LARGE SCALE GENOMIC DNA]</scope>
    <source>
        <strain evidence="3 5">CBA3630</strain>
    </source>
</reference>
<keyword evidence="1" id="KW-0812">Transmembrane</keyword>